<dbReference type="InterPro" id="IPR017907">
    <property type="entry name" value="Znf_RING_CS"/>
</dbReference>
<dbReference type="OrthoDB" id="2398441at2759"/>
<dbReference type="InterPro" id="IPR038886">
    <property type="entry name" value="E3_SLX5/Rfp1"/>
</dbReference>
<evidence type="ECO:0000313" key="5">
    <source>
        <dbReference type="EMBL" id="KAF2681580.1"/>
    </source>
</evidence>
<feature type="compositionally biased region" description="Low complexity" evidence="4">
    <location>
        <begin position="42"/>
        <end position="61"/>
    </location>
</feature>
<organism evidence="5 6">
    <name type="scientific">Lentithecium fluviatile CBS 122367</name>
    <dbReference type="NCBI Taxonomy" id="1168545"/>
    <lineage>
        <taxon>Eukaryota</taxon>
        <taxon>Fungi</taxon>
        <taxon>Dikarya</taxon>
        <taxon>Ascomycota</taxon>
        <taxon>Pezizomycotina</taxon>
        <taxon>Dothideomycetes</taxon>
        <taxon>Pleosporomycetidae</taxon>
        <taxon>Pleosporales</taxon>
        <taxon>Massarineae</taxon>
        <taxon>Lentitheciaceae</taxon>
        <taxon>Lentithecium</taxon>
    </lineage>
</organism>
<dbReference type="PROSITE" id="PS00518">
    <property type="entry name" value="ZF_RING_1"/>
    <property type="match status" value="1"/>
</dbReference>
<dbReference type="GO" id="GO:0004842">
    <property type="term" value="F:ubiquitin-protein transferase activity"/>
    <property type="evidence" value="ECO:0007669"/>
    <property type="project" value="TreeGrafter"/>
</dbReference>
<feature type="region of interest" description="Disordered" evidence="4">
    <location>
        <begin position="25"/>
        <end position="189"/>
    </location>
</feature>
<keyword evidence="2" id="KW-0863">Zinc-finger</keyword>
<evidence type="ECO:0008006" key="7">
    <source>
        <dbReference type="Google" id="ProtNLM"/>
    </source>
</evidence>
<evidence type="ECO:0000256" key="3">
    <source>
        <dbReference type="ARBA" id="ARBA00022833"/>
    </source>
</evidence>
<proteinExistence type="predicted"/>
<protein>
    <recommendedName>
        <fullName evidence="7">RING-type domain-containing protein</fullName>
    </recommendedName>
</protein>
<dbReference type="Proteomes" id="UP000799291">
    <property type="component" value="Unassembled WGS sequence"/>
</dbReference>
<dbReference type="AlphaFoldDB" id="A0A6G1IUC2"/>
<dbReference type="PANTHER" id="PTHR28042">
    <property type="entry name" value="E3 UBIQUITIN-PROTEIN LIGASE COMPLEX SLX5-SLX8 SUBUNIT SLX5"/>
    <property type="match status" value="1"/>
</dbReference>
<feature type="compositionally biased region" description="Polar residues" evidence="4">
    <location>
        <begin position="96"/>
        <end position="114"/>
    </location>
</feature>
<keyword evidence="3" id="KW-0862">Zinc</keyword>
<keyword evidence="6" id="KW-1185">Reference proteome</keyword>
<sequence>MRAGPGPGVHVVPNLGLRLEHPCHSLHQRHSSRRPEPPSPFSPLSLTTLPSSPRDTPPTTRNTRRHTTPLQSMESDLPFGYTHREKRSHAQMDLEGSSSPTWSAFNHLSTSREPSASASHSHHHAGLRLPRLSNMPPAAPRRYAGDGLDYRRPVTSSNVIDLTDEDSGPSAPSGGGQRTYVRPPRPPRFGREIMRDVIDLEADDMAMATPQPASPEIEIISSRRIDPPRQVNPPAFGRQNADEDDVEFVSENPLPEALRRHHNNLNVNMMHALLADMNVNLPTARLQERIQRRAAERQRQETMDRVLARLRRDPTVPPRARRGHIHMGFLSPNFDYGTAAFDLGLDLADPDEEPAAVRPPTYDAPAKAPLGFTRSPQEEDSLVCPNCGDELCAGESDLKKQVWIVKHCGHVYCGECAANRSIRKSAKGKERQAAARTKPFKECVVDGCQKKVSNKSHMFQVFL</sequence>
<evidence type="ECO:0000256" key="2">
    <source>
        <dbReference type="ARBA" id="ARBA00022771"/>
    </source>
</evidence>
<evidence type="ECO:0000313" key="6">
    <source>
        <dbReference type="Proteomes" id="UP000799291"/>
    </source>
</evidence>
<accession>A0A6G1IUC2</accession>
<name>A0A6G1IUC2_9PLEO</name>
<dbReference type="GO" id="GO:0033768">
    <property type="term" value="C:SUMO-targeted ubiquitin ligase complex"/>
    <property type="evidence" value="ECO:0007669"/>
    <property type="project" value="TreeGrafter"/>
</dbReference>
<evidence type="ECO:0000256" key="4">
    <source>
        <dbReference type="SAM" id="MobiDB-lite"/>
    </source>
</evidence>
<gene>
    <name evidence="5" type="ORF">K458DRAFT_76167</name>
</gene>
<dbReference type="EMBL" id="MU005590">
    <property type="protein sequence ID" value="KAF2681580.1"/>
    <property type="molecule type" value="Genomic_DNA"/>
</dbReference>
<evidence type="ECO:0000256" key="1">
    <source>
        <dbReference type="ARBA" id="ARBA00022723"/>
    </source>
</evidence>
<reference evidence="5" key="1">
    <citation type="journal article" date="2020" name="Stud. Mycol.">
        <title>101 Dothideomycetes genomes: a test case for predicting lifestyles and emergence of pathogens.</title>
        <authorList>
            <person name="Haridas S."/>
            <person name="Albert R."/>
            <person name="Binder M."/>
            <person name="Bloem J."/>
            <person name="Labutti K."/>
            <person name="Salamov A."/>
            <person name="Andreopoulos B."/>
            <person name="Baker S."/>
            <person name="Barry K."/>
            <person name="Bills G."/>
            <person name="Bluhm B."/>
            <person name="Cannon C."/>
            <person name="Castanera R."/>
            <person name="Culley D."/>
            <person name="Daum C."/>
            <person name="Ezra D."/>
            <person name="Gonzalez J."/>
            <person name="Henrissat B."/>
            <person name="Kuo A."/>
            <person name="Liang C."/>
            <person name="Lipzen A."/>
            <person name="Lutzoni F."/>
            <person name="Magnuson J."/>
            <person name="Mondo S."/>
            <person name="Nolan M."/>
            <person name="Ohm R."/>
            <person name="Pangilinan J."/>
            <person name="Park H.-J."/>
            <person name="Ramirez L."/>
            <person name="Alfaro M."/>
            <person name="Sun H."/>
            <person name="Tritt A."/>
            <person name="Yoshinaga Y."/>
            <person name="Zwiers L.-H."/>
            <person name="Turgeon B."/>
            <person name="Goodwin S."/>
            <person name="Spatafora J."/>
            <person name="Crous P."/>
            <person name="Grigoriev I."/>
        </authorList>
    </citation>
    <scope>NUCLEOTIDE SEQUENCE</scope>
    <source>
        <strain evidence="5">CBS 122367</strain>
    </source>
</reference>
<keyword evidence="1" id="KW-0479">Metal-binding</keyword>
<dbReference type="GO" id="GO:0008270">
    <property type="term" value="F:zinc ion binding"/>
    <property type="evidence" value="ECO:0007669"/>
    <property type="project" value="UniProtKB-KW"/>
</dbReference>
<dbReference type="PANTHER" id="PTHR28042:SF1">
    <property type="entry name" value="E3 UBIQUITIN-PROTEIN LIGASE COMPLEX SLX5-SLX8 SUBUNIT SLX5"/>
    <property type="match status" value="1"/>
</dbReference>